<accession>A0ABW7NFN2</accession>
<name>A0ABW7NFN2_9BACT</name>
<dbReference type="SUPFAM" id="SSF51161">
    <property type="entry name" value="Trimeric LpxA-like enzymes"/>
    <property type="match status" value="1"/>
</dbReference>
<evidence type="ECO:0000259" key="6">
    <source>
        <dbReference type="Pfam" id="PF13720"/>
    </source>
</evidence>
<keyword evidence="4" id="KW-0443">Lipid metabolism</keyword>
<evidence type="ECO:0000256" key="3">
    <source>
        <dbReference type="ARBA" id="ARBA00022679"/>
    </source>
</evidence>
<keyword evidence="8" id="KW-1185">Reference proteome</keyword>
<evidence type="ECO:0000313" key="8">
    <source>
        <dbReference type="Proteomes" id="UP001610063"/>
    </source>
</evidence>
<dbReference type="GO" id="GO:0008780">
    <property type="term" value="F:acyl-[acyl-carrier-protein]-UDP-N-acetylglucosamine O-acyltransferase activity"/>
    <property type="evidence" value="ECO:0007669"/>
    <property type="project" value="UniProtKB-EC"/>
</dbReference>
<keyword evidence="3 7" id="KW-0808">Transferase</keyword>
<dbReference type="Gene3D" id="1.20.1180.10">
    <property type="entry name" value="Udp N-acetylglucosamine O-acyltransferase, C-terminal domain"/>
    <property type="match status" value="1"/>
</dbReference>
<comment type="caution">
    <text evidence="7">The sequence shown here is derived from an EMBL/GenBank/DDBJ whole genome shotgun (WGS) entry which is preliminary data.</text>
</comment>
<dbReference type="CDD" id="cd03351">
    <property type="entry name" value="LbH_UDP-GlcNAc_AT"/>
    <property type="match status" value="1"/>
</dbReference>
<dbReference type="Pfam" id="PF00132">
    <property type="entry name" value="Hexapep"/>
    <property type="match status" value="2"/>
</dbReference>
<dbReference type="InterPro" id="IPR029098">
    <property type="entry name" value="Acetyltransf_C"/>
</dbReference>
<proteinExistence type="predicted"/>
<evidence type="ECO:0000256" key="2">
    <source>
        <dbReference type="ARBA" id="ARBA00022556"/>
    </source>
</evidence>
<protein>
    <submittedName>
        <fullName evidence="7">Acyl-ACP--UDP-N-acetylglucosamine O-acyltransferase</fullName>
        <ecNumber evidence="7">2.3.1.129</ecNumber>
    </submittedName>
</protein>
<keyword evidence="2" id="KW-0441">Lipid A biosynthesis</keyword>
<reference evidence="7 8" key="1">
    <citation type="journal article" date="2013" name="Int. J. Syst. Evol. Microbiol.">
        <title>Marinoscillum luteum sp. nov., isolated from marine sediment.</title>
        <authorList>
            <person name="Cha I.T."/>
            <person name="Park S.J."/>
            <person name="Kim S.J."/>
            <person name="Kim J.G."/>
            <person name="Jung M.Y."/>
            <person name="Shin K.S."/>
            <person name="Kwon K.K."/>
            <person name="Yang S.H."/>
            <person name="Seo Y.S."/>
            <person name="Rhee S.K."/>
        </authorList>
    </citation>
    <scope>NUCLEOTIDE SEQUENCE [LARGE SCALE GENOMIC DNA]</scope>
    <source>
        <strain evidence="7 8">KCTC 23939</strain>
    </source>
</reference>
<dbReference type="InterPro" id="IPR037157">
    <property type="entry name" value="Acetyltransf_C_sf"/>
</dbReference>
<feature type="domain" description="UDP N-acetylglucosamine O-acyltransferase C-terminal" evidence="6">
    <location>
        <begin position="174"/>
        <end position="255"/>
    </location>
</feature>
<dbReference type="PANTHER" id="PTHR43480">
    <property type="entry name" value="ACYL-[ACYL-CARRIER-PROTEIN]--UDP-N-ACETYLGLUCOSAMINE O-ACYLTRANSFERASE"/>
    <property type="match status" value="1"/>
</dbReference>
<evidence type="ECO:0000256" key="5">
    <source>
        <dbReference type="ARBA" id="ARBA00023315"/>
    </source>
</evidence>
<gene>
    <name evidence="7" type="primary">lpxA</name>
    <name evidence="7" type="ORF">ACHKAR_18730</name>
</gene>
<dbReference type="InterPro" id="IPR011004">
    <property type="entry name" value="Trimer_LpxA-like_sf"/>
</dbReference>
<dbReference type="Proteomes" id="UP001610063">
    <property type="component" value="Unassembled WGS sequence"/>
</dbReference>
<dbReference type="RefSeq" id="WP_159581231.1">
    <property type="nucleotide sequence ID" value="NZ_JBIPKE010000020.1"/>
</dbReference>
<evidence type="ECO:0000256" key="4">
    <source>
        <dbReference type="ARBA" id="ARBA00023098"/>
    </source>
</evidence>
<dbReference type="EC" id="2.3.1.129" evidence="7"/>
<evidence type="ECO:0000313" key="7">
    <source>
        <dbReference type="EMBL" id="MFH6985494.1"/>
    </source>
</evidence>
<sequence length="260" mass="28612">MTSTLSYIHPQAQIAENVTIEAFCSIAADVVIGEGTWIGPNSTIMDGARIGKNCRIFPGAVISAEPQDLKYKGERSTATIGDDTIIRECVTINKGTRLDRNDTKIGRNCVLMAYTHVAHDCIIRDHVILANAVQMAGHVHIGEYAFVGGTTAIHQFVKIGAHTMISGGSLVRKDVPPYVTAARDPLSYAGVNSTGLRRRAFSNDKIREIQDIYRIFYLSGLNNTEALDKIKMELNPSVERDDIIKFIEDSNRGMMRGNKD</sequence>
<dbReference type="InterPro" id="IPR001451">
    <property type="entry name" value="Hexapep"/>
</dbReference>
<dbReference type="NCBIfam" id="TIGR01852">
    <property type="entry name" value="lipid_A_lpxA"/>
    <property type="match status" value="1"/>
</dbReference>
<dbReference type="NCBIfam" id="NF003657">
    <property type="entry name" value="PRK05289.1"/>
    <property type="match status" value="1"/>
</dbReference>
<evidence type="ECO:0000256" key="1">
    <source>
        <dbReference type="ARBA" id="ARBA00022516"/>
    </source>
</evidence>
<dbReference type="PIRSF" id="PIRSF000456">
    <property type="entry name" value="UDP-GlcNAc_acltr"/>
    <property type="match status" value="1"/>
</dbReference>
<keyword evidence="1" id="KW-0444">Lipid biosynthesis</keyword>
<dbReference type="InterPro" id="IPR010137">
    <property type="entry name" value="Lipid_A_LpxA"/>
</dbReference>
<dbReference type="Gene3D" id="2.160.10.10">
    <property type="entry name" value="Hexapeptide repeat proteins"/>
    <property type="match status" value="1"/>
</dbReference>
<dbReference type="EMBL" id="JBIPKE010000020">
    <property type="protein sequence ID" value="MFH6985494.1"/>
    <property type="molecule type" value="Genomic_DNA"/>
</dbReference>
<dbReference type="Pfam" id="PF13720">
    <property type="entry name" value="Acetyltransf_11"/>
    <property type="match status" value="1"/>
</dbReference>
<organism evidence="7 8">
    <name type="scientific">Marinoscillum luteum</name>
    <dbReference type="NCBI Taxonomy" id="861051"/>
    <lineage>
        <taxon>Bacteria</taxon>
        <taxon>Pseudomonadati</taxon>
        <taxon>Bacteroidota</taxon>
        <taxon>Cytophagia</taxon>
        <taxon>Cytophagales</taxon>
        <taxon>Reichenbachiellaceae</taxon>
        <taxon>Marinoscillum</taxon>
    </lineage>
</organism>
<keyword evidence="5 7" id="KW-0012">Acyltransferase</keyword>
<dbReference type="PANTHER" id="PTHR43480:SF1">
    <property type="entry name" value="ACYL-[ACYL-CARRIER-PROTEIN]--UDP-N-ACETYLGLUCOSAMINE O-ACYLTRANSFERASE, MITOCHONDRIAL-RELATED"/>
    <property type="match status" value="1"/>
</dbReference>